<dbReference type="InterPro" id="IPR001343">
    <property type="entry name" value="Hemolysn_Ca-bd"/>
</dbReference>
<comment type="cofactor">
    <cofactor evidence="1">
        <name>Ca(2+)</name>
        <dbReference type="ChEBI" id="CHEBI:29108"/>
    </cofactor>
</comment>
<evidence type="ECO:0000259" key="9">
    <source>
        <dbReference type="Pfam" id="PF08548"/>
    </source>
</evidence>
<evidence type="ECO:0000313" key="10">
    <source>
        <dbReference type="EMBL" id="MFD1881526.1"/>
    </source>
</evidence>
<organism evidence="10 11">
    <name type="scientific">Paracoccus pacificus</name>
    <dbReference type="NCBI Taxonomy" id="1463598"/>
    <lineage>
        <taxon>Bacteria</taxon>
        <taxon>Pseudomonadati</taxon>
        <taxon>Pseudomonadota</taxon>
        <taxon>Alphaproteobacteria</taxon>
        <taxon>Rhodobacterales</taxon>
        <taxon>Paracoccaceae</taxon>
        <taxon>Paracoccus</taxon>
    </lineage>
</organism>
<evidence type="ECO:0000256" key="2">
    <source>
        <dbReference type="ARBA" id="ARBA00004370"/>
    </source>
</evidence>
<keyword evidence="6" id="KW-0677">Repeat</keyword>
<keyword evidence="7" id="KW-0843">Virulence</keyword>
<reference evidence="11" key="1">
    <citation type="journal article" date="2019" name="Int. J. Syst. Evol. Microbiol.">
        <title>The Global Catalogue of Microorganisms (GCM) 10K type strain sequencing project: providing services to taxonomists for standard genome sequencing and annotation.</title>
        <authorList>
            <consortium name="The Broad Institute Genomics Platform"/>
            <consortium name="The Broad Institute Genome Sequencing Center for Infectious Disease"/>
            <person name="Wu L."/>
            <person name="Ma J."/>
        </authorList>
    </citation>
    <scope>NUCLEOTIDE SEQUENCE [LARGE SCALE GENOMIC DNA]</scope>
    <source>
        <strain evidence="11">CCUG 56029</strain>
    </source>
</reference>
<dbReference type="PANTHER" id="PTHR38340:SF1">
    <property type="entry name" value="S-LAYER PROTEIN"/>
    <property type="match status" value="1"/>
</dbReference>
<dbReference type="EMBL" id="JBHUEN010000020">
    <property type="protein sequence ID" value="MFD1881526.1"/>
    <property type="molecule type" value="Genomic_DNA"/>
</dbReference>
<keyword evidence="8" id="KW-0472">Membrane</keyword>
<keyword evidence="4" id="KW-0964">Secreted</keyword>
<evidence type="ECO:0000256" key="1">
    <source>
        <dbReference type="ARBA" id="ARBA00001913"/>
    </source>
</evidence>
<dbReference type="InterPro" id="IPR013858">
    <property type="entry name" value="Peptidase_M10B_C"/>
</dbReference>
<keyword evidence="5" id="KW-0800">Toxin</keyword>
<dbReference type="PROSITE" id="PS00330">
    <property type="entry name" value="HEMOLYSIN_CALCIUM"/>
    <property type="match status" value="5"/>
</dbReference>
<dbReference type="InterPro" id="IPR050557">
    <property type="entry name" value="RTX_toxin/Mannuronan_C5-epim"/>
</dbReference>
<dbReference type="Proteomes" id="UP001597213">
    <property type="component" value="Unassembled WGS sequence"/>
</dbReference>
<dbReference type="InterPro" id="IPR018511">
    <property type="entry name" value="Hemolysin-typ_Ca-bd_CS"/>
</dbReference>
<name>A0ABW4R5J9_9RHOB</name>
<dbReference type="InterPro" id="IPR003995">
    <property type="entry name" value="RTX_toxin_determinant-A"/>
</dbReference>
<proteinExistence type="predicted"/>
<feature type="domain" description="Peptidase M10 serralysin C-terminal" evidence="9">
    <location>
        <begin position="327"/>
        <end position="477"/>
    </location>
</feature>
<evidence type="ECO:0000256" key="3">
    <source>
        <dbReference type="ARBA" id="ARBA00004613"/>
    </source>
</evidence>
<evidence type="ECO:0000256" key="7">
    <source>
        <dbReference type="ARBA" id="ARBA00023026"/>
    </source>
</evidence>
<comment type="subcellular location">
    <subcellularLocation>
        <location evidence="2">Membrane</location>
    </subcellularLocation>
    <subcellularLocation>
        <location evidence="3">Secreted</location>
    </subcellularLocation>
</comment>
<sequence>MARVQLYYPYNMFDLGFFYGDITKYNASEIWVEEGGAKSIYSGSFTYPDDWVAGTMTGYKFLISDNLQFQVTGANADAGRVADLIVDGDMAALMELVLRGNDVLEGSSGNDGLMGFAGNDTLLGHNGSDVLSGGAGNDQIFGGNGDDGILAEAGNDVYNGGAGVDLLAFGNKAARVNLAYLGGQQTGYGIDRIANIEDVLGGSGDDVFRGNGAANHLRGAGGIDRLFGLAGNDTLDGGAGTGYLFGGDGNDRVIGGWGSDRLYGDAGNDTLQGDGGNDVLVGGAGADVMDGGTGIDMVSFHGESAVSVDLSAGVAWVGGVRDTLSSIEKVQGTDGNDRMIAGAGITLLIGGRGDDVLLRGYNTRMVGGEGNDRLEGSGGDERLEGGAGNDTLLGGMRNDILFGGDGHDTLRGDTGNDRLLGGGGNDFLEGGQSNDLLAGGAGADRFAFGRLDGFDRISDFEDGVDRIEFSSGAESFADLTIRQVGSETRIAYGADQVTLINFDANDLSAADFIFT</sequence>
<accession>A0ABW4R5J9</accession>
<protein>
    <submittedName>
        <fullName evidence="10">Calcium-binding protein</fullName>
    </submittedName>
</protein>
<dbReference type="SUPFAM" id="SSF51120">
    <property type="entry name" value="beta-Roll"/>
    <property type="match status" value="3"/>
</dbReference>
<dbReference type="InterPro" id="IPR011049">
    <property type="entry name" value="Serralysin-like_metalloprot_C"/>
</dbReference>
<dbReference type="PRINTS" id="PR00313">
    <property type="entry name" value="CABNDNGRPT"/>
</dbReference>
<dbReference type="RefSeq" id="WP_379141462.1">
    <property type="nucleotide sequence ID" value="NZ_JBHUEN010000020.1"/>
</dbReference>
<dbReference type="Gene3D" id="2.150.10.10">
    <property type="entry name" value="Serralysin-like metalloprotease, C-terminal"/>
    <property type="match status" value="5"/>
</dbReference>
<dbReference type="PANTHER" id="PTHR38340">
    <property type="entry name" value="S-LAYER PROTEIN"/>
    <property type="match status" value="1"/>
</dbReference>
<dbReference type="Pfam" id="PF00353">
    <property type="entry name" value="HemolysinCabind"/>
    <property type="match status" value="6"/>
</dbReference>
<comment type="caution">
    <text evidence="10">The sequence shown here is derived from an EMBL/GenBank/DDBJ whole genome shotgun (WGS) entry which is preliminary data.</text>
</comment>
<evidence type="ECO:0000313" key="11">
    <source>
        <dbReference type="Proteomes" id="UP001597213"/>
    </source>
</evidence>
<evidence type="ECO:0000256" key="5">
    <source>
        <dbReference type="ARBA" id="ARBA00022656"/>
    </source>
</evidence>
<gene>
    <name evidence="10" type="ORF">ACFSCT_07325</name>
</gene>
<dbReference type="Pfam" id="PF08548">
    <property type="entry name" value="Peptidase_M10_C"/>
    <property type="match status" value="1"/>
</dbReference>
<evidence type="ECO:0000256" key="6">
    <source>
        <dbReference type="ARBA" id="ARBA00022737"/>
    </source>
</evidence>
<evidence type="ECO:0000256" key="8">
    <source>
        <dbReference type="ARBA" id="ARBA00023136"/>
    </source>
</evidence>
<keyword evidence="11" id="KW-1185">Reference proteome</keyword>
<evidence type="ECO:0000256" key="4">
    <source>
        <dbReference type="ARBA" id="ARBA00022525"/>
    </source>
</evidence>
<dbReference type="PRINTS" id="PR01488">
    <property type="entry name" value="RTXTOXINA"/>
</dbReference>